<dbReference type="PANTHER" id="PTHR10725">
    <property type="entry name" value="THAP DOMAIN-CONTAINING PROTEIN 9"/>
    <property type="match status" value="1"/>
</dbReference>
<dbReference type="KEGG" id="hro:HELRODRAFT_168046"/>
<dbReference type="EnsemblMetazoa" id="HelroT168046">
    <property type="protein sequence ID" value="HelroP168046"/>
    <property type="gene ID" value="HelroG168046"/>
</dbReference>
<evidence type="ECO:0000313" key="4">
    <source>
        <dbReference type="EnsemblMetazoa" id="HelroP168046"/>
    </source>
</evidence>
<evidence type="ECO:0000256" key="2">
    <source>
        <dbReference type="SAM" id="MobiDB-lite"/>
    </source>
</evidence>
<organism evidence="4 5">
    <name type="scientific">Helobdella robusta</name>
    <name type="common">Californian leech</name>
    <dbReference type="NCBI Taxonomy" id="6412"/>
    <lineage>
        <taxon>Eukaryota</taxon>
        <taxon>Metazoa</taxon>
        <taxon>Spiralia</taxon>
        <taxon>Lophotrochozoa</taxon>
        <taxon>Annelida</taxon>
        <taxon>Clitellata</taxon>
        <taxon>Hirudinea</taxon>
        <taxon>Rhynchobdellida</taxon>
        <taxon>Glossiphoniidae</taxon>
        <taxon>Helobdella</taxon>
    </lineage>
</organism>
<dbReference type="RefSeq" id="XP_009011990.1">
    <property type="nucleotide sequence ID" value="XM_009013742.1"/>
</dbReference>
<reference evidence="4" key="3">
    <citation type="submission" date="2015-06" db="UniProtKB">
        <authorList>
            <consortium name="EnsemblMetazoa"/>
        </authorList>
    </citation>
    <scope>IDENTIFICATION</scope>
</reference>
<proteinExistence type="predicted"/>
<reference evidence="5" key="1">
    <citation type="submission" date="2012-12" db="EMBL/GenBank/DDBJ databases">
        <authorList>
            <person name="Hellsten U."/>
            <person name="Grimwood J."/>
            <person name="Chapman J.A."/>
            <person name="Shapiro H."/>
            <person name="Aerts A."/>
            <person name="Otillar R.P."/>
            <person name="Terry A.Y."/>
            <person name="Boore J.L."/>
            <person name="Simakov O."/>
            <person name="Marletaz F."/>
            <person name="Cho S.-J."/>
            <person name="Edsinger-Gonzales E."/>
            <person name="Havlak P."/>
            <person name="Kuo D.-H."/>
            <person name="Larsson T."/>
            <person name="Lv J."/>
            <person name="Arendt D."/>
            <person name="Savage R."/>
            <person name="Osoegawa K."/>
            <person name="de Jong P."/>
            <person name="Lindberg D.R."/>
            <person name="Seaver E.C."/>
            <person name="Weisblat D.A."/>
            <person name="Putnam N.H."/>
            <person name="Grigoriev I.V."/>
            <person name="Rokhsar D.S."/>
        </authorList>
    </citation>
    <scope>NUCLEOTIDE SEQUENCE</scope>
</reference>
<feature type="coiled-coil region" evidence="1">
    <location>
        <begin position="39"/>
        <end position="66"/>
    </location>
</feature>
<evidence type="ECO:0000313" key="3">
    <source>
        <dbReference type="EMBL" id="ESO10176.1"/>
    </source>
</evidence>
<gene>
    <name evidence="4" type="primary">20202189</name>
    <name evidence="3" type="ORF">HELRODRAFT_168046</name>
</gene>
<dbReference type="HOGENOM" id="CLU_1887984_0_0_1"/>
<keyword evidence="5" id="KW-1185">Reference proteome</keyword>
<evidence type="ECO:0000313" key="5">
    <source>
        <dbReference type="Proteomes" id="UP000015101"/>
    </source>
</evidence>
<dbReference type="GeneID" id="20202189"/>
<dbReference type="CTD" id="20202189"/>
<dbReference type="InParanoid" id="T1F039"/>
<protein>
    <submittedName>
        <fullName evidence="3 4">Uncharacterized protein</fullName>
    </submittedName>
</protein>
<feature type="region of interest" description="Disordered" evidence="2">
    <location>
        <begin position="115"/>
        <end position="135"/>
    </location>
</feature>
<sequence>MNFENRWVLRSALNFASDGEVVRKKTIEANKETWTTVVRKSVDKELKVVQEKVKSVEEKVELNAEEGKRKERKRNNIVIHKLAENNASEAKEKNTADRKSVMFLFNEVLKKDIDDARYDKNRKRPMPRASEGVKN</sequence>
<accession>T1F039</accession>
<dbReference type="EMBL" id="KB095905">
    <property type="protein sequence ID" value="ESO10176.1"/>
    <property type="molecule type" value="Genomic_DNA"/>
</dbReference>
<evidence type="ECO:0000256" key="1">
    <source>
        <dbReference type="SAM" id="Coils"/>
    </source>
</evidence>
<dbReference type="PANTHER" id="PTHR10725:SF74">
    <property type="entry name" value="ERAP1-LIKE C-TERMINAL DOMAIN-CONTAINING PROTEIN"/>
    <property type="match status" value="1"/>
</dbReference>
<name>T1F039_HELRO</name>
<reference evidence="3 5" key="2">
    <citation type="journal article" date="2013" name="Nature">
        <title>Insights into bilaterian evolution from three spiralian genomes.</title>
        <authorList>
            <person name="Simakov O."/>
            <person name="Marletaz F."/>
            <person name="Cho S.J."/>
            <person name="Edsinger-Gonzales E."/>
            <person name="Havlak P."/>
            <person name="Hellsten U."/>
            <person name="Kuo D.H."/>
            <person name="Larsson T."/>
            <person name="Lv J."/>
            <person name="Arendt D."/>
            <person name="Savage R."/>
            <person name="Osoegawa K."/>
            <person name="de Jong P."/>
            <person name="Grimwood J."/>
            <person name="Chapman J.A."/>
            <person name="Shapiro H."/>
            <person name="Aerts A."/>
            <person name="Otillar R.P."/>
            <person name="Terry A.Y."/>
            <person name="Boore J.L."/>
            <person name="Grigoriev I.V."/>
            <person name="Lindberg D.R."/>
            <person name="Seaver E.C."/>
            <person name="Weisblat D.A."/>
            <person name="Putnam N.H."/>
            <person name="Rokhsar D.S."/>
        </authorList>
    </citation>
    <scope>NUCLEOTIDE SEQUENCE</scope>
</reference>
<dbReference type="EMBL" id="AMQM01002887">
    <property type="status" value="NOT_ANNOTATED_CDS"/>
    <property type="molecule type" value="Genomic_DNA"/>
</dbReference>
<dbReference type="Proteomes" id="UP000015101">
    <property type="component" value="Unassembled WGS sequence"/>
</dbReference>
<dbReference type="AlphaFoldDB" id="T1F039"/>
<keyword evidence="1" id="KW-0175">Coiled coil</keyword>